<evidence type="ECO:0000313" key="3">
    <source>
        <dbReference type="Proteomes" id="UP001282474"/>
    </source>
</evidence>
<evidence type="ECO:0000256" key="1">
    <source>
        <dbReference type="SAM" id="MobiDB-lite"/>
    </source>
</evidence>
<evidence type="ECO:0000313" key="2">
    <source>
        <dbReference type="EMBL" id="MDX3039417.1"/>
    </source>
</evidence>
<comment type="caution">
    <text evidence="2">The sequence shown here is derived from an EMBL/GenBank/DDBJ whole genome shotgun (WGS) entry which is preliminary data.</text>
</comment>
<reference evidence="2 3" key="1">
    <citation type="journal article" date="2023" name="Microb. Genom.">
        <title>Mesoterricola silvestris gen. nov., sp. nov., Mesoterricola sediminis sp. nov., Geothrix oryzae sp. nov., Geothrix edaphica sp. nov., Geothrix rubra sp. nov., and Geothrix limicola sp. nov., six novel members of Acidobacteriota isolated from soils.</title>
        <authorList>
            <person name="Weisberg A.J."/>
            <person name="Pearce E."/>
            <person name="Kramer C.G."/>
            <person name="Chang J.H."/>
            <person name="Clarke C.R."/>
        </authorList>
    </citation>
    <scope>NUCLEOTIDE SEQUENCE [LARGE SCALE GENOMIC DNA]</scope>
    <source>
        <strain evidence="2 3">NE20-4-1</strain>
    </source>
</reference>
<keyword evidence="3" id="KW-1185">Reference proteome</keyword>
<feature type="region of interest" description="Disordered" evidence="1">
    <location>
        <begin position="93"/>
        <end position="115"/>
    </location>
</feature>
<dbReference type="EMBL" id="JARAWJ010000014">
    <property type="protein sequence ID" value="MDX3039417.1"/>
    <property type="molecule type" value="Genomic_DNA"/>
</dbReference>
<organism evidence="2 3">
    <name type="scientific">Streptomyces caniscabiei</name>
    <dbReference type="NCBI Taxonomy" id="2746961"/>
    <lineage>
        <taxon>Bacteria</taxon>
        <taxon>Bacillati</taxon>
        <taxon>Actinomycetota</taxon>
        <taxon>Actinomycetes</taxon>
        <taxon>Kitasatosporales</taxon>
        <taxon>Streptomycetaceae</taxon>
        <taxon>Streptomyces</taxon>
    </lineage>
</organism>
<protein>
    <submittedName>
        <fullName evidence="2">Uncharacterized protein</fullName>
    </submittedName>
</protein>
<dbReference type="RefSeq" id="WP_193382614.1">
    <property type="nucleotide sequence ID" value="NZ_JABXWF010000011.1"/>
</dbReference>
<accession>A0ABU4MSC1</accession>
<name>A0ABU4MSC1_9ACTN</name>
<dbReference type="Proteomes" id="UP001282474">
    <property type="component" value="Unassembled WGS sequence"/>
</dbReference>
<gene>
    <name evidence="2" type="ORF">PV383_19865</name>
</gene>
<sequence>MSRHEEMCPHCRAKAGLDSRQAGTAEPFTMPELPGVPTLIRVHTADGKPFDCTLHPDGTLTAVIGGEVRRNFLSFADMCERNWAAAHFEWDPQPLPAAGPEPEKTSAVQESFLAA</sequence>
<proteinExistence type="predicted"/>